<dbReference type="Gramene" id="Psat04G0133500-T1">
    <property type="protein sequence ID" value="KAI5416243.1"/>
    <property type="gene ID" value="KIW84_041335"/>
</dbReference>
<dbReference type="EMBL" id="JAMSHJ010000004">
    <property type="protein sequence ID" value="KAI5416243.1"/>
    <property type="molecule type" value="Genomic_DNA"/>
</dbReference>
<evidence type="ECO:0000313" key="2">
    <source>
        <dbReference type="Proteomes" id="UP001058974"/>
    </source>
</evidence>
<dbReference type="AlphaFoldDB" id="A0A9D5AP58"/>
<keyword evidence="2" id="KW-1185">Reference proteome</keyword>
<organism evidence="1 2">
    <name type="scientific">Pisum sativum</name>
    <name type="common">Garden pea</name>
    <name type="synonym">Lathyrus oleraceus</name>
    <dbReference type="NCBI Taxonomy" id="3888"/>
    <lineage>
        <taxon>Eukaryota</taxon>
        <taxon>Viridiplantae</taxon>
        <taxon>Streptophyta</taxon>
        <taxon>Embryophyta</taxon>
        <taxon>Tracheophyta</taxon>
        <taxon>Spermatophyta</taxon>
        <taxon>Magnoliopsida</taxon>
        <taxon>eudicotyledons</taxon>
        <taxon>Gunneridae</taxon>
        <taxon>Pentapetalae</taxon>
        <taxon>rosids</taxon>
        <taxon>fabids</taxon>
        <taxon>Fabales</taxon>
        <taxon>Fabaceae</taxon>
        <taxon>Papilionoideae</taxon>
        <taxon>50 kb inversion clade</taxon>
        <taxon>NPAAA clade</taxon>
        <taxon>Hologalegina</taxon>
        <taxon>IRL clade</taxon>
        <taxon>Fabeae</taxon>
        <taxon>Lathyrus</taxon>
    </lineage>
</organism>
<accession>A0A9D5AP58</accession>
<sequence>MPQSYFKGDCLAISIPEEEYLAGTEACKHNLHGQVIWLKGSSPLTVAVLRNQLTPLWNKLGRWGITPLSIGKGFYEILFSSLEDAKRVLSHDESWGPNILFAIVSSVGAPICNDYVASKYSFGRPFGHFAWVLVDVDLASSPVFNVLVERKGFTYFIGIEYENLPLFYSAFKVVGHSLESCRKSSKEPLNNDLATAEDKKNDCHIVVQRSVLTTTAVVENHVVVEQISSSRTKHISLVLEGTSGVEKSPYLSNKFNALLIVSDESLDSDDNSMDKEFVDATQVIKDDSDDIEKSLDPNLDNINFLQNPWDALTVNNNVVDVGELPSKAQRNLKISPFSDPYEWA</sequence>
<proteinExistence type="predicted"/>
<reference evidence="1 2" key="1">
    <citation type="journal article" date="2022" name="Nat. Genet.">
        <title>Improved pea reference genome and pan-genome highlight genomic features and evolutionary characteristics.</title>
        <authorList>
            <person name="Yang T."/>
            <person name="Liu R."/>
            <person name="Luo Y."/>
            <person name="Hu S."/>
            <person name="Wang D."/>
            <person name="Wang C."/>
            <person name="Pandey M.K."/>
            <person name="Ge S."/>
            <person name="Xu Q."/>
            <person name="Li N."/>
            <person name="Li G."/>
            <person name="Huang Y."/>
            <person name="Saxena R.K."/>
            <person name="Ji Y."/>
            <person name="Li M."/>
            <person name="Yan X."/>
            <person name="He Y."/>
            <person name="Liu Y."/>
            <person name="Wang X."/>
            <person name="Xiang C."/>
            <person name="Varshney R.K."/>
            <person name="Ding H."/>
            <person name="Gao S."/>
            <person name="Zong X."/>
        </authorList>
    </citation>
    <scope>NUCLEOTIDE SEQUENCE [LARGE SCALE GENOMIC DNA]</scope>
    <source>
        <strain evidence="1 2">cv. Zhongwan 6</strain>
    </source>
</reference>
<evidence type="ECO:0008006" key="3">
    <source>
        <dbReference type="Google" id="ProtNLM"/>
    </source>
</evidence>
<dbReference type="PANTHER" id="PTHR31286">
    <property type="entry name" value="GLYCINE-RICH CELL WALL STRUCTURAL PROTEIN 1.8-LIKE"/>
    <property type="match status" value="1"/>
</dbReference>
<protein>
    <recommendedName>
        <fullName evidence="3">DUF4283 domain-containing protein</fullName>
    </recommendedName>
</protein>
<comment type="caution">
    <text evidence="1">The sequence shown here is derived from an EMBL/GenBank/DDBJ whole genome shotgun (WGS) entry which is preliminary data.</text>
</comment>
<name>A0A9D5AP58_PEA</name>
<evidence type="ECO:0000313" key="1">
    <source>
        <dbReference type="EMBL" id="KAI5416243.1"/>
    </source>
</evidence>
<dbReference type="PANTHER" id="PTHR31286:SF176">
    <property type="entry name" value="DUF4283 DOMAIN PROTEIN"/>
    <property type="match status" value="1"/>
</dbReference>
<dbReference type="InterPro" id="IPR040256">
    <property type="entry name" value="At4g02000-like"/>
</dbReference>
<dbReference type="Proteomes" id="UP001058974">
    <property type="component" value="Chromosome 4"/>
</dbReference>
<gene>
    <name evidence="1" type="ORF">KIW84_041335</name>
</gene>